<protein>
    <submittedName>
        <fullName evidence="3">UDP-4-amino-4-deoxy-beta-L-arabinopyranose N-formyltransferase</fullName>
    </submittedName>
</protein>
<dbReference type="InterPro" id="IPR036477">
    <property type="entry name" value="Formyl_transf_N_sf"/>
</dbReference>
<accession>B9M5F3</accession>
<keyword evidence="4" id="KW-1185">Reference proteome</keyword>
<dbReference type="GO" id="GO:0004479">
    <property type="term" value="F:methionyl-tRNA formyltransferase activity"/>
    <property type="evidence" value="ECO:0007669"/>
    <property type="project" value="TreeGrafter"/>
</dbReference>
<dbReference type="Pfam" id="PF00551">
    <property type="entry name" value="Formyl_trans_N"/>
    <property type="match status" value="1"/>
</dbReference>
<gene>
    <name evidence="3" type="primary">arnG</name>
    <name evidence="3" type="ordered locus">Geob_1550</name>
</gene>
<evidence type="ECO:0000313" key="3">
    <source>
        <dbReference type="EMBL" id="ACM19908.1"/>
    </source>
</evidence>
<dbReference type="OrthoDB" id="9802815at2"/>
<dbReference type="Pfam" id="PF02911">
    <property type="entry name" value="Formyl_trans_C"/>
    <property type="match status" value="1"/>
</dbReference>
<feature type="domain" description="Formyl transferase C-terminal" evidence="2">
    <location>
        <begin position="212"/>
        <end position="304"/>
    </location>
</feature>
<dbReference type="GO" id="GO:0005829">
    <property type="term" value="C:cytosol"/>
    <property type="evidence" value="ECO:0007669"/>
    <property type="project" value="TreeGrafter"/>
</dbReference>
<reference evidence="3 4" key="1">
    <citation type="submission" date="2009-01" db="EMBL/GenBank/DDBJ databases">
        <title>Complete sequence of Geobacter sp. FRC-32.</title>
        <authorList>
            <consortium name="US DOE Joint Genome Institute"/>
            <person name="Lucas S."/>
            <person name="Copeland A."/>
            <person name="Lapidus A."/>
            <person name="Glavina del Rio T."/>
            <person name="Dalin E."/>
            <person name="Tice H."/>
            <person name="Bruce D."/>
            <person name="Goodwin L."/>
            <person name="Pitluck S."/>
            <person name="Saunders E."/>
            <person name="Brettin T."/>
            <person name="Detter J.C."/>
            <person name="Han C."/>
            <person name="Larimer F."/>
            <person name="Land M."/>
            <person name="Hauser L."/>
            <person name="Kyrpides N."/>
            <person name="Ovchinnikova G."/>
            <person name="Kostka J."/>
            <person name="Richardson P."/>
        </authorList>
    </citation>
    <scope>NUCLEOTIDE SEQUENCE [LARGE SCALE GENOMIC DNA]</scope>
    <source>
        <strain evidence="4">DSM 22248 / JCM 15807 / FRC-32</strain>
    </source>
</reference>
<evidence type="ECO:0000313" key="4">
    <source>
        <dbReference type="Proteomes" id="UP000007721"/>
    </source>
</evidence>
<dbReference type="RefSeq" id="WP_012646637.1">
    <property type="nucleotide sequence ID" value="NC_011979.1"/>
</dbReference>
<dbReference type="NCBIfam" id="NF005414">
    <property type="entry name" value="PRK06988.1"/>
    <property type="match status" value="1"/>
</dbReference>
<dbReference type="AlphaFoldDB" id="B9M5F3"/>
<dbReference type="Proteomes" id="UP000007721">
    <property type="component" value="Chromosome"/>
</dbReference>
<dbReference type="STRING" id="316067.Geob_1550"/>
<evidence type="ECO:0000259" key="2">
    <source>
        <dbReference type="Pfam" id="PF02911"/>
    </source>
</evidence>
<dbReference type="KEGG" id="geo:Geob_1550"/>
<sequence>MDSGKIKVNALNKIVVCAYHNVGYRCIAELIRQGADIRMIFTHEDSPTEEIWFESVRQLAEKHYIPYMTSDINLPENAALLQEIAPDFILSFYYRNMIKPEILSLPGCGALNLHGSYLPRYRGRVPVNWAVINGETETGATLHYMVEKPDAGDIVDQEKVTIEFTDTSFDVFNKVTDAAVTVIARSWPLLVAGTAGRIPMDLKAGNYCGGRKPADGRIDWSKSAVQIYNLIRGVTHPYPGAFMFLNGKKVIIWQAWPVEGSGEPGKVVSAEPLMVGTGNGLLAIKKLQLEGEEETTAEGFSQQYQLAEKFE</sequence>
<dbReference type="HOGENOM" id="CLU_033347_2_0_7"/>
<dbReference type="PANTHER" id="PTHR11138:SF5">
    <property type="entry name" value="METHIONYL-TRNA FORMYLTRANSFERASE, MITOCHONDRIAL"/>
    <property type="match status" value="1"/>
</dbReference>
<evidence type="ECO:0000259" key="1">
    <source>
        <dbReference type="Pfam" id="PF00551"/>
    </source>
</evidence>
<feature type="domain" description="Formyl transferase N-terminal" evidence="1">
    <location>
        <begin position="35"/>
        <end position="183"/>
    </location>
</feature>
<dbReference type="SUPFAM" id="SSF50486">
    <property type="entry name" value="FMT C-terminal domain-like"/>
    <property type="match status" value="1"/>
</dbReference>
<organism evidence="3 4">
    <name type="scientific">Geotalea daltonii (strain DSM 22248 / JCM 15807 / FRC-32)</name>
    <name type="common">Geobacter daltonii</name>
    <dbReference type="NCBI Taxonomy" id="316067"/>
    <lineage>
        <taxon>Bacteria</taxon>
        <taxon>Pseudomonadati</taxon>
        <taxon>Thermodesulfobacteriota</taxon>
        <taxon>Desulfuromonadia</taxon>
        <taxon>Geobacterales</taxon>
        <taxon>Geobacteraceae</taxon>
        <taxon>Geotalea</taxon>
    </lineage>
</organism>
<name>B9M5F3_GEODF</name>
<dbReference type="SUPFAM" id="SSF53328">
    <property type="entry name" value="Formyltransferase"/>
    <property type="match status" value="1"/>
</dbReference>
<proteinExistence type="predicted"/>
<dbReference type="eggNOG" id="COG0223">
    <property type="taxonomic scope" value="Bacteria"/>
</dbReference>
<dbReference type="EMBL" id="CP001390">
    <property type="protein sequence ID" value="ACM19908.1"/>
    <property type="molecule type" value="Genomic_DNA"/>
</dbReference>
<dbReference type="InterPro" id="IPR005793">
    <property type="entry name" value="Formyl_trans_C"/>
</dbReference>
<dbReference type="InterPro" id="IPR011034">
    <property type="entry name" value="Formyl_transferase-like_C_sf"/>
</dbReference>
<dbReference type="CDD" id="cd08702">
    <property type="entry name" value="Arna_FMT_C"/>
    <property type="match status" value="1"/>
</dbReference>
<dbReference type="PANTHER" id="PTHR11138">
    <property type="entry name" value="METHIONYL-TRNA FORMYLTRANSFERASE"/>
    <property type="match status" value="1"/>
</dbReference>
<dbReference type="Gene3D" id="3.40.50.12230">
    <property type="match status" value="1"/>
</dbReference>
<dbReference type="InterPro" id="IPR002376">
    <property type="entry name" value="Formyl_transf_N"/>
</dbReference>
<keyword evidence="3" id="KW-0808">Transferase</keyword>